<organism evidence="2 3">
    <name type="scientific">Phreatobacter oligotrophus</name>
    <dbReference type="NCBI Taxonomy" id="1122261"/>
    <lineage>
        <taxon>Bacteria</taxon>
        <taxon>Pseudomonadati</taxon>
        <taxon>Pseudomonadota</taxon>
        <taxon>Alphaproteobacteria</taxon>
        <taxon>Hyphomicrobiales</taxon>
        <taxon>Phreatobacteraceae</taxon>
        <taxon>Phreatobacter</taxon>
    </lineage>
</organism>
<keyword evidence="3" id="KW-1185">Reference proteome</keyword>
<feature type="region of interest" description="Disordered" evidence="1">
    <location>
        <begin position="1"/>
        <end position="21"/>
    </location>
</feature>
<dbReference type="OrthoDB" id="9814815at2"/>
<dbReference type="Proteomes" id="UP000241808">
    <property type="component" value="Unassembled WGS sequence"/>
</dbReference>
<protein>
    <recommendedName>
        <fullName evidence="4">TnsA endonuclease-like protein</fullName>
    </recommendedName>
</protein>
<gene>
    <name evidence="2" type="ORF">C8P69_1512</name>
</gene>
<evidence type="ECO:0000313" key="3">
    <source>
        <dbReference type="Proteomes" id="UP000241808"/>
    </source>
</evidence>
<dbReference type="AlphaFoldDB" id="A0A2T4Y6N4"/>
<name>A0A2T4Y6N4_9HYPH</name>
<proteinExistence type="predicted"/>
<evidence type="ECO:0000256" key="1">
    <source>
        <dbReference type="SAM" id="MobiDB-lite"/>
    </source>
</evidence>
<dbReference type="RefSeq" id="WP_146167454.1">
    <property type="nucleotide sequence ID" value="NZ_PZZL01000051.1"/>
</dbReference>
<accession>A0A2T4Y6N4</accession>
<dbReference type="EMBL" id="PZZL01000051">
    <property type="protein sequence ID" value="PTM38435.1"/>
    <property type="molecule type" value="Genomic_DNA"/>
</dbReference>
<evidence type="ECO:0000313" key="2">
    <source>
        <dbReference type="EMBL" id="PTM38435.1"/>
    </source>
</evidence>
<comment type="caution">
    <text evidence="2">The sequence shown here is derived from an EMBL/GenBank/DDBJ whole genome shotgun (WGS) entry which is preliminary data.</text>
</comment>
<sequence length="262" mass="28758">MKLTSRIGRSLLPVKPPPPASRTEAFWSQEATLVEIIPSTPEAPARPKWPFDAVGEIGFVCAPGIATYYEGATERLAIIAEWATRRPSYVKAQPETAIILIGGKKYKHFPDFLLKDAWGERRMEAKSQTAMNDPVEVARFRAIADCYEAAGYRYELAPATALYDGAFADGVKWVFRNRLRSVSDKRRRSILNSLPSGTAISGGELATRLGLEFDDHLRRDLCALHAQGFCAIDLYAGVPSATTALRKGPSSVAPPWLSAGEF</sequence>
<evidence type="ECO:0008006" key="4">
    <source>
        <dbReference type="Google" id="ProtNLM"/>
    </source>
</evidence>
<reference evidence="2 3" key="1">
    <citation type="submission" date="2018-04" db="EMBL/GenBank/DDBJ databases">
        <title>Genomic Encyclopedia of Archaeal and Bacterial Type Strains, Phase II (KMG-II): from individual species to whole genera.</title>
        <authorList>
            <person name="Goeker M."/>
        </authorList>
    </citation>
    <scope>NUCLEOTIDE SEQUENCE [LARGE SCALE GENOMIC DNA]</scope>
    <source>
        <strain evidence="2 3">DSM 25521</strain>
    </source>
</reference>